<dbReference type="OrthoDB" id="10036721at2759"/>
<evidence type="ECO:0000313" key="3">
    <source>
        <dbReference type="Proteomes" id="UP000799118"/>
    </source>
</evidence>
<feature type="chain" id="PRO_5025443154" description="Concanavalin A-like lectin/glucanase" evidence="1">
    <location>
        <begin position="25"/>
        <end position="407"/>
    </location>
</feature>
<evidence type="ECO:0000256" key="1">
    <source>
        <dbReference type="SAM" id="SignalP"/>
    </source>
</evidence>
<proteinExistence type="predicted"/>
<evidence type="ECO:0000313" key="2">
    <source>
        <dbReference type="EMBL" id="KAE9402623.1"/>
    </source>
</evidence>
<dbReference type="EMBL" id="ML769433">
    <property type="protein sequence ID" value="KAE9402623.1"/>
    <property type="molecule type" value="Genomic_DNA"/>
</dbReference>
<dbReference type="AlphaFoldDB" id="A0A6A4HXW2"/>
<sequence>MFKLKQFLKFTLVLLAATSTSVAGASNLENKKRSNETQCLDVRGLVERATPALSFASSDWIWTPELSAGVAPIGSRGFRKNFVPPQGKTPAFLTIAFSVDNEGTLYVNGNEITTQIGWNPASTTCIDLSDCGCSVLIAVNATNTASAPNPAGLLVDAVITYTDGTTSTIVSDTTWRASEGGIPTGFQELSFDDSTWPPAVSEGSYGIAPWGDIVLAGTDPLTFTPASWIWTDEVSGSGMNAPAGARAFLYTYTLPTGQTSASATIFITTDNEYSLYVNGLFIGSGTDFQIAQQYVVDNIQGPEIVFAAYAVNTLTVANPAGVLASIQVTSQNDYCTGDCTSTAYIFTDAAWSAFPGSVPAGFEQPGFDYSSWPGAVDEGAYGVAPWGDVPVPTTVTTGGTPLAGAPA</sequence>
<keyword evidence="1" id="KW-0732">Signal</keyword>
<dbReference type="Gene3D" id="2.60.120.260">
    <property type="entry name" value="Galactose-binding domain-like"/>
    <property type="match status" value="2"/>
</dbReference>
<name>A0A6A4HXW2_9AGAR</name>
<gene>
    <name evidence="2" type="ORF">BT96DRAFT_879527</name>
</gene>
<feature type="signal peptide" evidence="1">
    <location>
        <begin position="1"/>
        <end position="24"/>
    </location>
</feature>
<accession>A0A6A4HXW2</accession>
<dbReference type="Proteomes" id="UP000799118">
    <property type="component" value="Unassembled WGS sequence"/>
</dbReference>
<keyword evidence="3" id="KW-1185">Reference proteome</keyword>
<reference evidence="2" key="1">
    <citation type="journal article" date="2019" name="Environ. Microbiol.">
        <title>Fungal ecological strategies reflected in gene transcription - a case study of two litter decomposers.</title>
        <authorList>
            <person name="Barbi F."/>
            <person name="Kohler A."/>
            <person name="Barry K."/>
            <person name="Baskaran P."/>
            <person name="Daum C."/>
            <person name="Fauchery L."/>
            <person name="Ihrmark K."/>
            <person name="Kuo A."/>
            <person name="LaButti K."/>
            <person name="Lipzen A."/>
            <person name="Morin E."/>
            <person name="Grigoriev I.V."/>
            <person name="Henrissat B."/>
            <person name="Lindahl B."/>
            <person name="Martin F."/>
        </authorList>
    </citation>
    <scope>NUCLEOTIDE SEQUENCE</scope>
    <source>
        <strain evidence="2">JB14</strain>
    </source>
</reference>
<protein>
    <recommendedName>
        <fullName evidence="4">Concanavalin A-like lectin/glucanase</fullName>
    </recommendedName>
</protein>
<evidence type="ECO:0008006" key="4">
    <source>
        <dbReference type="Google" id="ProtNLM"/>
    </source>
</evidence>
<organism evidence="2 3">
    <name type="scientific">Gymnopus androsaceus JB14</name>
    <dbReference type="NCBI Taxonomy" id="1447944"/>
    <lineage>
        <taxon>Eukaryota</taxon>
        <taxon>Fungi</taxon>
        <taxon>Dikarya</taxon>
        <taxon>Basidiomycota</taxon>
        <taxon>Agaricomycotina</taxon>
        <taxon>Agaricomycetes</taxon>
        <taxon>Agaricomycetidae</taxon>
        <taxon>Agaricales</taxon>
        <taxon>Marasmiineae</taxon>
        <taxon>Omphalotaceae</taxon>
        <taxon>Gymnopus</taxon>
    </lineage>
</organism>